<accession>A0A2W5SDE4</accession>
<sequence>MKPEDIISNDASKALLAGAAGGIVRWVTLRSNWKEGIGAILVGAICALYLGPIAQPLLEPVIGKIAPGGDATGFAAFFVGLGGISLSGLLIDIIAARLPRGDQNDGA</sequence>
<dbReference type="EMBL" id="QFQS01000001">
    <property type="protein sequence ID" value="PZQ99936.1"/>
    <property type="molecule type" value="Genomic_DNA"/>
</dbReference>
<feature type="transmembrane region" description="Helical" evidence="1">
    <location>
        <begin position="36"/>
        <end position="54"/>
    </location>
</feature>
<keyword evidence="1" id="KW-0812">Transmembrane</keyword>
<gene>
    <name evidence="2" type="ORF">DI533_04720</name>
</gene>
<organism evidence="2 3">
    <name type="scientific">Cereibacter sphaeroides</name>
    <name type="common">Rhodobacter sphaeroides</name>
    <dbReference type="NCBI Taxonomy" id="1063"/>
    <lineage>
        <taxon>Bacteria</taxon>
        <taxon>Pseudomonadati</taxon>
        <taxon>Pseudomonadota</taxon>
        <taxon>Alphaproteobacteria</taxon>
        <taxon>Rhodobacterales</taxon>
        <taxon>Paracoccaceae</taxon>
        <taxon>Cereibacter</taxon>
    </lineage>
</organism>
<keyword evidence="1" id="KW-0472">Membrane</keyword>
<evidence type="ECO:0000256" key="1">
    <source>
        <dbReference type="SAM" id="Phobius"/>
    </source>
</evidence>
<evidence type="ECO:0000313" key="3">
    <source>
        <dbReference type="Proteomes" id="UP000248975"/>
    </source>
</evidence>
<reference evidence="2 3" key="1">
    <citation type="submission" date="2017-08" db="EMBL/GenBank/DDBJ databases">
        <title>Infants hospitalized years apart are colonized by the same room-sourced microbial strains.</title>
        <authorList>
            <person name="Brooks B."/>
            <person name="Olm M.R."/>
            <person name="Firek B.A."/>
            <person name="Baker R."/>
            <person name="Thomas B.C."/>
            <person name="Morowitz M.J."/>
            <person name="Banfield J.F."/>
        </authorList>
    </citation>
    <scope>NUCLEOTIDE SEQUENCE [LARGE SCALE GENOMIC DNA]</scope>
    <source>
        <strain evidence="2">S2_003_000_R2_11</strain>
    </source>
</reference>
<comment type="caution">
    <text evidence="2">The sequence shown here is derived from an EMBL/GenBank/DDBJ whole genome shotgun (WGS) entry which is preliminary data.</text>
</comment>
<keyword evidence="1" id="KW-1133">Transmembrane helix</keyword>
<dbReference type="Proteomes" id="UP000248975">
    <property type="component" value="Unassembled WGS sequence"/>
</dbReference>
<protein>
    <submittedName>
        <fullName evidence="2">Uncharacterized protein</fullName>
    </submittedName>
</protein>
<evidence type="ECO:0000313" key="2">
    <source>
        <dbReference type="EMBL" id="PZQ99936.1"/>
    </source>
</evidence>
<name>A0A2W5SDE4_CERSP</name>
<proteinExistence type="predicted"/>
<feature type="transmembrane region" description="Helical" evidence="1">
    <location>
        <begin position="74"/>
        <end position="95"/>
    </location>
</feature>
<dbReference type="AlphaFoldDB" id="A0A2W5SDE4"/>